<evidence type="ECO:0000313" key="2">
    <source>
        <dbReference type="Proteomes" id="UP000634136"/>
    </source>
</evidence>
<sequence length="285" mass="31716">MPSSSFAGDAEMNSIFLFDRRIKHNPYRRHGGGGLVAVRLLVEDEVMEIVVLGLGRTFRVSLENNLIVTKIPGQHQAFTRSPSFRLKDGGIEKITQNTMNPATILIPDQRPKATLHVVPLDRAIRVDFNPSSLWFLPSHVDVHLRSFGYASLQRISGLIGQINKGINSSPRGLRSVEGNLKDGFVSPFPQKPQAYSPQLNSIRTLHRTAYKEQVGVEPIPNSPNEEIISYIGRHQTSPHVNSELTITKHMDLILNDITTPVAVNISTIPLATSTLRQQTLMIRLP</sequence>
<dbReference type="Proteomes" id="UP000634136">
    <property type="component" value="Unassembled WGS sequence"/>
</dbReference>
<evidence type="ECO:0000313" key="1">
    <source>
        <dbReference type="EMBL" id="KAF7824428.1"/>
    </source>
</evidence>
<dbReference type="EMBL" id="JAAIUW010000007">
    <property type="protein sequence ID" value="KAF7824428.1"/>
    <property type="molecule type" value="Genomic_DNA"/>
</dbReference>
<name>A0A834TLE9_9FABA</name>
<comment type="caution">
    <text evidence="1">The sequence shown here is derived from an EMBL/GenBank/DDBJ whole genome shotgun (WGS) entry which is preliminary data.</text>
</comment>
<keyword evidence="2" id="KW-1185">Reference proteome</keyword>
<gene>
    <name evidence="1" type="ORF">G2W53_022572</name>
</gene>
<dbReference type="AlphaFoldDB" id="A0A834TLE9"/>
<organism evidence="1 2">
    <name type="scientific">Senna tora</name>
    <dbReference type="NCBI Taxonomy" id="362788"/>
    <lineage>
        <taxon>Eukaryota</taxon>
        <taxon>Viridiplantae</taxon>
        <taxon>Streptophyta</taxon>
        <taxon>Embryophyta</taxon>
        <taxon>Tracheophyta</taxon>
        <taxon>Spermatophyta</taxon>
        <taxon>Magnoliopsida</taxon>
        <taxon>eudicotyledons</taxon>
        <taxon>Gunneridae</taxon>
        <taxon>Pentapetalae</taxon>
        <taxon>rosids</taxon>
        <taxon>fabids</taxon>
        <taxon>Fabales</taxon>
        <taxon>Fabaceae</taxon>
        <taxon>Caesalpinioideae</taxon>
        <taxon>Cassia clade</taxon>
        <taxon>Senna</taxon>
    </lineage>
</organism>
<protein>
    <submittedName>
        <fullName evidence="1">Putative ribonuclease H protein</fullName>
    </submittedName>
</protein>
<accession>A0A834TLE9</accession>
<proteinExistence type="predicted"/>
<reference evidence="1" key="1">
    <citation type="submission" date="2020-09" db="EMBL/GenBank/DDBJ databases">
        <title>Genome-Enabled Discovery of Anthraquinone Biosynthesis in Senna tora.</title>
        <authorList>
            <person name="Kang S.-H."/>
            <person name="Pandey R.P."/>
            <person name="Lee C.-M."/>
            <person name="Sim J.-S."/>
            <person name="Jeong J.-T."/>
            <person name="Choi B.-S."/>
            <person name="Jung M."/>
            <person name="Ginzburg D."/>
            <person name="Zhao K."/>
            <person name="Won S.Y."/>
            <person name="Oh T.-J."/>
            <person name="Yu Y."/>
            <person name="Kim N.-H."/>
            <person name="Lee O.R."/>
            <person name="Lee T.-H."/>
            <person name="Bashyal P."/>
            <person name="Kim T.-S."/>
            <person name="Lee W.-H."/>
            <person name="Kawkins C."/>
            <person name="Kim C.-K."/>
            <person name="Kim J.S."/>
            <person name="Ahn B.O."/>
            <person name="Rhee S.Y."/>
            <person name="Sohng J.K."/>
        </authorList>
    </citation>
    <scope>NUCLEOTIDE SEQUENCE</scope>
    <source>
        <tissue evidence="1">Leaf</tissue>
    </source>
</reference>